<reference evidence="3" key="1">
    <citation type="journal article" date="2019" name="Int. J. Syst. Evol. Microbiol.">
        <title>The Global Catalogue of Microorganisms (GCM) 10K type strain sequencing project: providing services to taxonomists for standard genome sequencing and annotation.</title>
        <authorList>
            <consortium name="The Broad Institute Genomics Platform"/>
            <consortium name="The Broad Institute Genome Sequencing Center for Infectious Disease"/>
            <person name="Wu L."/>
            <person name="Ma J."/>
        </authorList>
    </citation>
    <scope>NUCLEOTIDE SEQUENCE [LARGE SCALE GENOMIC DNA]</scope>
    <source>
        <strain evidence="3">ICMP 6774ER</strain>
    </source>
</reference>
<dbReference type="SUPFAM" id="SSF51338">
    <property type="entry name" value="Composite domain of metallo-dependent hydrolases"/>
    <property type="match status" value="1"/>
</dbReference>
<dbReference type="Gene3D" id="2.30.40.10">
    <property type="entry name" value="Urease, subunit C, domain 1"/>
    <property type="match status" value="2"/>
</dbReference>
<dbReference type="Gene3D" id="3.20.20.140">
    <property type="entry name" value="Metal-dependent hydrolases"/>
    <property type="match status" value="1"/>
</dbReference>
<proteinExistence type="predicted"/>
<dbReference type="RefSeq" id="WP_379568139.1">
    <property type="nucleotide sequence ID" value="NZ_JBHUFV010000003.1"/>
</dbReference>
<evidence type="ECO:0000259" key="1">
    <source>
        <dbReference type="Pfam" id="PF01979"/>
    </source>
</evidence>
<protein>
    <submittedName>
        <fullName evidence="2">Amidohydrolase family protein</fullName>
    </submittedName>
</protein>
<name>A0ABW4SNH3_9ACTN</name>
<organism evidence="2 3">
    <name type="scientific">Nonomuraea mangrovi</name>
    <dbReference type="NCBI Taxonomy" id="2316207"/>
    <lineage>
        <taxon>Bacteria</taxon>
        <taxon>Bacillati</taxon>
        <taxon>Actinomycetota</taxon>
        <taxon>Actinomycetes</taxon>
        <taxon>Streptosporangiales</taxon>
        <taxon>Streptosporangiaceae</taxon>
        <taxon>Nonomuraea</taxon>
    </lineage>
</organism>
<dbReference type="InterPro" id="IPR032466">
    <property type="entry name" value="Metal_Hydrolase"/>
</dbReference>
<comment type="caution">
    <text evidence="2">The sequence shown here is derived from an EMBL/GenBank/DDBJ whole genome shotgun (WGS) entry which is preliminary data.</text>
</comment>
<gene>
    <name evidence="2" type="ORF">ACFSKW_01135</name>
</gene>
<evidence type="ECO:0000313" key="3">
    <source>
        <dbReference type="Proteomes" id="UP001597368"/>
    </source>
</evidence>
<dbReference type="InterPro" id="IPR051781">
    <property type="entry name" value="Metallo-dep_Hydrolase"/>
</dbReference>
<evidence type="ECO:0000313" key="2">
    <source>
        <dbReference type="EMBL" id="MFD1930072.1"/>
    </source>
</evidence>
<dbReference type="PANTHER" id="PTHR43135:SF3">
    <property type="entry name" value="ALPHA-D-RIBOSE 1-METHYLPHOSPHONATE 5-TRIPHOSPHATE DIPHOSPHATASE"/>
    <property type="match status" value="1"/>
</dbReference>
<accession>A0ABW4SNH3</accession>
<dbReference type="Proteomes" id="UP001597368">
    <property type="component" value="Unassembled WGS sequence"/>
</dbReference>
<sequence length="427" mass="43397">MRRAATDTAGGSAAGAGTAVVEASGESGASDEAGTYAIAGARIFDGTSMLGTGHVVIAGGRIVEVSTSGHAPSGMPVHDGGGATLMPGLIDAHMHYLGPPRTDGPRFGVTTEISLVDDPATQQDKERLRRSFAPSPLPSLWSAGWRATVPGGWGSDGAPNVPVLRDGDDPAAFVADRLAEGSDIIKLALEDIGLDGEPIPVLSAAQINGLVAAATRAGVPSVAHVSKVSLARTAIEAGVTGLAHVPVDVELDPDFLDLVRNSGAFVTPTLTLMSALSAADDPARAAVTADPRVAPYLSSGQRDLLGSPWGFEDRGRLKSAARNVALLHGAGVPIVVGTDSGVPGVAHGVSMIVELELLVGAGLSPSAALTAATSAPADFYRLPGRGRIERGHRADLLLVHGDPTRDITAMRDVAAIWRNGARVGRAA</sequence>
<keyword evidence="3" id="KW-1185">Reference proteome</keyword>
<dbReference type="InterPro" id="IPR011059">
    <property type="entry name" value="Metal-dep_hydrolase_composite"/>
</dbReference>
<dbReference type="InterPro" id="IPR006680">
    <property type="entry name" value="Amidohydro-rel"/>
</dbReference>
<dbReference type="Pfam" id="PF01979">
    <property type="entry name" value="Amidohydro_1"/>
    <property type="match status" value="1"/>
</dbReference>
<feature type="domain" description="Amidohydrolase-related" evidence="1">
    <location>
        <begin position="170"/>
        <end position="420"/>
    </location>
</feature>
<dbReference type="SUPFAM" id="SSF51556">
    <property type="entry name" value="Metallo-dependent hydrolases"/>
    <property type="match status" value="1"/>
</dbReference>
<dbReference type="EMBL" id="JBHUFV010000003">
    <property type="protein sequence ID" value="MFD1930072.1"/>
    <property type="molecule type" value="Genomic_DNA"/>
</dbReference>
<dbReference type="PANTHER" id="PTHR43135">
    <property type="entry name" value="ALPHA-D-RIBOSE 1-METHYLPHOSPHONATE 5-TRIPHOSPHATE DIPHOSPHATASE"/>
    <property type="match status" value="1"/>
</dbReference>